<evidence type="ECO:0000259" key="4">
    <source>
        <dbReference type="Pfam" id="PF13354"/>
    </source>
</evidence>
<evidence type="ECO:0000313" key="6">
    <source>
        <dbReference type="Proteomes" id="UP000613030"/>
    </source>
</evidence>
<gene>
    <name evidence="5" type="ORF">JI741_17070</name>
</gene>
<sequence>MNRSRIVFLTLALGVVLASCKSEKEKVKDEIASVLSAQEGTFAVAFHDLGTGDEILMNEHDTFHAASTMKTPVMIEVFKQAAEGRYSLQDSIVLKNDFKSIVDSSAYSLDPKDDSEYELYNQLGKKRTIASLVYEMITVSSNLSTNILIEMADGKKVTQTVRDLGAKDIQVRRGVEDQKAFEKKLNNVTTAYDLLVIFEKLANGEAVNPEASKAMVNILLDQKYNDIIPAQLPDSVKVAHKTGWVTGVHHDSAIVFLPDGRKYVLILLSKQLKDEKAGVEALSTVSKIIYNYVAQQKEE</sequence>
<dbReference type="PROSITE" id="PS51257">
    <property type="entry name" value="PROKAR_LIPOPROTEIN"/>
    <property type="match status" value="1"/>
</dbReference>
<dbReference type="PANTHER" id="PTHR35333">
    <property type="entry name" value="BETA-LACTAMASE"/>
    <property type="match status" value="1"/>
</dbReference>
<dbReference type="SUPFAM" id="SSF56601">
    <property type="entry name" value="beta-lactamase/transpeptidase-like"/>
    <property type="match status" value="1"/>
</dbReference>
<proteinExistence type="inferred from homology"/>
<dbReference type="EMBL" id="JAERRB010000005">
    <property type="protein sequence ID" value="MBL0742943.1"/>
    <property type="molecule type" value="Genomic_DNA"/>
</dbReference>
<comment type="catalytic activity">
    <reaction evidence="1">
        <text>a beta-lactam + H2O = a substituted beta-amino acid</text>
        <dbReference type="Rhea" id="RHEA:20401"/>
        <dbReference type="ChEBI" id="CHEBI:15377"/>
        <dbReference type="ChEBI" id="CHEBI:35627"/>
        <dbReference type="ChEBI" id="CHEBI:140347"/>
        <dbReference type="EC" id="3.5.2.6"/>
    </reaction>
</comment>
<comment type="similarity">
    <text evidence="2">Belongs to the class-A beta-lactamase family.</text>
</comment>
<feature type="domain" description="Beta-lactamase class A catalytic" evidence="4">
    <location>
        <begin position="44"/>
        <end position="267"/>
    </location>
</feature>
<reference evidence="5 6" key="1">
    <citation type="submission" date="2021-01" db="EMBL/GenBank/DDBJ databases">
        <title>Chryseolinea sp. Jin1 Genome sequencing and assembly.</title>
        <authorList>
            <person name="Kim I."/>
        </authorList>
    </citation>
    <scope>NUCLEOTIDE SEQUENCE [LARGE SCALE GENOMIC DNA]</scope>
    <source>
        <strain evidence="5 6">Jin1</strain>
    </source>
</reference>
<dbReference type="Proteomes" id="UP000613030">
    <property type="component" value="Unassembled WGS sequence"/>
</dbReference>
<dbReference type="InterPro" id="IPR012338">
    <property type="entry name" value="Beta-lactam/transpept-like"/>
</dbReference>
<keyword evidence="6" id="KW-1185">Reference proteome</keyword>
<dbReference type="PANTHER" id="PTHR35333:SF3">
    <property type="entry name" value="BETA-LACTAMASE-TYPE TRANSPEPTIDASE FOLD CONTAINING PROTEIN"/>
    <property type="match status" value="1"/>
</dbReference>
<organism evidence="5 6">
    <name type="scientific">Chryseolinea lacunae</name>
    <dbReference type="NCBI Taxonomy" id="2801331"/>
    <lineage>
        <taxon>Bacteria</taxon>
        <taxon>Pseudomonadati</taxon>
        <taxon>Bacteroidota</taxon>
        <taxon>Cytophagia</taxon>
        <taxon>Cytophagales</taxon>
        <taxon>Fulvivirgaceae</taxon>
        <taxon>Chryseolinea</taxon>
    </lineage>
</organism>
<dbReference type="GO" id="GO:0016787">
    <property type="term" value="F:hydrolase activity"/>
    <property type="evidence" value="ECO:0007669"/>
    <property type="project" value="UniProtKB-KW"/>
</dbReference>
<evidence type="ECO:0000256" key="3">
    <source>
        <dbReference type="ARBA" id="ARBA00012865"/>
    </source>
</evidence>
<dbReference type="EC" id="3.5.2.6" evidence="3"/>
<keyword evidence="5" id="KW-0378">Hydrolase</keyword>
<evidence type="ECO:0000256" key="1">
    <source>
        <dbReference type="ARBA" id="ARBA00001526"/>
    </source>
</evidence>
<dbReference type="InterPro" id="IPR000871">
    <property type="entry name" value="Beta-lactam_class-A"/>
</dbReference>
<accession>A0ABS1KUG6</accession>
<dbReference type="Pfam" id="PF13354">
    <property type="entry name" value="Beta-lactamase2"/>
    <property type="match status" value="1"/>
</dbReference>
<dbReference type="Gene3D" id="3.40.710.10">
    <property type="entry name" value="DD-peptidase/beta-lactamase superfamily"/>
    <property type="match status" value="1"/>
</dbReference>
<dbReference type="InterPro" id="IPR045155">
    <property type="entry name" value="Beta-lactam_cat"/>
</dbReference>
<comment type="caution">
    <text evidence="5">The sequence shown here is derived from an EMBL/GenBank/DDBJ whole genome shotgun (WGS) entry which is preliminary data.</text>
</comment>
<evidence type="ECO:0000256" key="2">
    <source>
        <dbReference type="ARBA" id="ARBA00009009"/>
    </source>
</evidence>
<evidence type="ECO:0000313" key="5">
    <source>
        <dbReference type="EMBL" id="MBL0742943.1"/>
    </source>
</evidence>
<name>A0ABS1KUG6_9BACT</name>
<protein>
    <recommendedName>
        <fullName evidence="3">beta-lactamase</fullName>
        <ecNumber evidence="3">3.5.2.6</ecNumber>
    </recommendedName>
</protein>